<evidence type="ECO:0000256" key="6">
    <source>
        <dbReference type="SAM" id="Phobius"/>
    </source>
</evidence>
<feature type="transmembrane region" description="Helical" evidence="6">
    <location>
        <begin position="162"/>
        <end position="182"/>
    </location>
</feature>
<feature type="domain" description="EamA" evidence="7">
    <location>
        <begin position="18"/>
        <end position="149"/>
    </location>
</feature>
<evidence type="ECO:0000256" key="2">
    <source>
        <dbReference type="ARBA" id="ARBA00007362"/>
    </source>
</evidence>
<dbReference type="PANTHER" id="PTHR32322:SF2">
    <property type="entry name" value="EAMA DOMAIN-CONTAINING PROTEIN"/>
    <property type="match status" value="1"/>
</dbReference>
<comment type="subcellular location">
    <subcellularLocation>
        <location evidence="1">Membrane</location>
        <topology evidence="1">Multi-pass membrane protein</topology>
    </subcellularLocation>
</comment>
<evidence type="ECO:0000256" key="1">
    <source>
        <dbReference type="ARBA" id="ARBA00004141"/>
    </source>
</evidence>
<dbReference type="OrthoDB" id="5416392at2"/>
<feature type="transmembrane region" description="Helical" evidence="6">
    <location>
        <begin position="258"/>
        <end position="275"/>
    </location>
</feature>
<feature type="transmembrane region" description="Helical" evidence="6">
    <location>
        <begin position="281"/>
        <end position="297"/>
    </location>
</feature>
<evidence type="ECO:0000256" key="4">
    <source>
        <dbReference type="ARBA" id="ARBA00022989"/>
    </source>
</evidence>
<dbReference type="Pfam" id="PF00892">
    <property type="entry name" value="EamA"/>
    <property type="match status" value="2"/>
</dbReference>
<feature type="transmembrane region" description="Helical" evidence="6">
    <location>
        <begin position="48"/>
        <end position="67"/>
    </location>
</feature>
<dbReference type="SUPFAM" id="SSF103481">
    <property type="entry name" value="Multidrug resistance efflux transporter EmrE"/>
    <property type="match status" value="2"/>
</dbReference>
<feature type="transmembrane region" description="Helical" evidence="6">
    <location>
        <begin position="132"/>
        <end position="150"/>
    </location>
</feature>
<dbReference type="EMBL" id="FWZU01000003">
    <property type="protein sequence ID" value="SMF14498.1"/>
    <property type="molecule type" value="Genomic_DNA"/>
</dbReference>
<keyword evidence="5 6" id="KW-0472">Membrane</keyword>
<dbReference type="InterPro" id="IPR037185">
    <property type="entry name" value="EmrE-like"/>
</dbReference>
<dbReference type="RefSeq" id="WP_085101462.1">
    <property type="nucleotide sequence ID" value="NZ_FWZU01000003.1"/>
</dbReference>
<accession>A0A1X7DF50</accession>
<keyword evidence="9" id="KW-1185">Reference proteome</keyword>
<dbReference type="GO" id="GO:0016020">
    <property type="term" value="C:membrane"/>
    <property type="evidence" value="ECO:0007669"/>
    <property type="project" value="UniProtKB-SubCell"/>
</dbReference>
<feature type="transmembrane region" description="Helical" evidence="6">
    <location>
        <begin position="16"/>
        <end position="36"/>
    </location>
</feature>
<feature type="transmembrane region" description="Helical" evidence="6">
    <location>
        <begin position="226"/>
        <end position="246"/>
    </location>
</feature>
<reference evidence="9" key="1">
    <citation type="submission" date="2017-04" db="EMBL/GenBank/DDBJ databases">
        <authorList>
            <person name="Varghese N."/>
            <person name="Submissions S."/>
        </authorList>
    </citation>
    <scope>NUCLEOTIDE SEQUENCE [LARGE SCALE GENOMIC DNA]</scope>
    <source>
        <strain evidence="9">K3S</strain>
    </source>
</reference>
<sequence length="318" mass="33483">MNTDQQKSVSLDSSNIFPILALLGAVLLWGSAFAAMKHMVGTMNPWTVMWLRTGIATLVLAPFTSRFSGHVKKGKDRKALALLAFLMPCLYFLFESHALTYTSATQAGLISASLPLMVAVGAGFCFKEKTTLIGWAGLAVSIAGVTILSLTGSPSSGATDPALGNMLELAAMVSAAGYMLLVKRLSANYGPLTLTAVQNAAGAIFFLPGLYLLIRDGLGPDPLNMLIIAAYLGAFVTLGAFGLYNVGMSKLPAGKASAFINLVPAIAAFFGWILLGETLTPLQMIASLIIFAGVWLAQYGDKMGKKKIALLNLKKNPA</sequence>
<feature type="domain" description="EamA" evidence="7">
    <location>
        <begin position="164"/>
        <end position="296"/>
    </location>
</feature>
<organism evidence="8 9">
    <name type="scientific">Desulfovibrio gilichinskyi</name>
    <dbReference type="NCBI Taxonomy" id="1519643"/>
    <lineage>
        <taxon>Bacteria</taxon>
        <taxon>Pseudomonadati</taxon>
        <taxon>Thermodesulfobacteriota</taxon>
        <taxon>Desulfovibrionia</taxon>
        <taxon>Desulfovibrionales</taxon>
        <taxon>Desulfovibrionaceae</taxon>
        <taxon>Desulfovibrio</taxon>
    </lineage>
</organism>
<proteinExistence type="inferred from homology"/>
<dbReference type="AlphaFoldDB" id="A0A1X7DF50"/>
<keyword evidence="3 6" id="KW-0812">Transmembrane</keyword>
<dbReference type="STRING" id="1519643.SAMN06295933_1824"/>
<dbReference type="InterPro" id="IPR000620">
    <property type="entry name" value="EamA_dom"/>
</dbReference>
<evidence type="ECO:0000259" key="7">
    <source>
        <dbReference type="Pfam" id="PF00892"/>
    </source>
</evidence>
<keyword evidence="4 6" id="KW-1133">Transmembrane helix</keyword>
<feature type="transmembrane region" description="Helical" evidence="6">
    <location>
        <begin position="194"/>
        <end position="214"/>
    </location>
</feature>
<feature type="transmembrane region" description="Helical" evidence="6">
    <location>
        <begin position="106"/>
        <end position="125"/>
    </location>
</feature>
<evidence type="ECO:0000256" key="5">
    <source>
        <dbReference type="ARBA" id="ARBA00023136"/>
    </source>
</evidence>
<evidence type="ECO:0000256" key="3">
    <source>
        <dbReference type="ARBA" id="ARBA00022692"/>
    </source>
</evidence>
<dbReference type="Proteomes" id="UP000192906">
    <property type="component" value="Unassembled WGS sequence"/>
</dbReference>
<dbReference type="InterPro" id="IPR050638">
    <property type="entry name" value="AA-Vitamin_Transporters"/>
</dbReference>
<evidence type="ECO:0000313" key="8">
    <source>
        <dbReference type="EMBL" id="SMF14498.1"/>
    </source>
</evidence>
<feature type="transmembrane region" description="Helical" evidence="6">
    <location>
        <begin position="79"/>
        <end position="94"/>
    </location>
</feature>
<evidence type="ECO:0000313" key="9">
    <source>
        <dbReference type="Proteomes" id="UP000192906"/>
    </source>
</evidence>
<dbReference type="PANTHER" id="PTHR32322">
    <property type="entry name" value="INNER MEMBRANE TRANSPORTER"/>
    <property type="match status" value="1"/>
</dbReference>
<comment type="similarity">
    <text evidence="2">Belongs to the EamA transporter family.</text>
</comment>
<dbReference type="Gene3D" id="1.10.3730.20">
    <property type="match status" value="1"/>
</dbReference>
<protein>
    <submittedName>
        <fullName evidence="8">Threonine/homoserine efflux transporter RhtA</fullName>
    </submittedName>
</protein>
<gene>
    <name evidence="8" type="ORF">SAMN06295933_1824</name>
</gene>
<name>A0A1X7DF50_9BACT</name>